<reference evidence="3" key="1">
    <citation type="journal article" date="2019" name="Int. J. Syst. Evol. Microbiol.">
        <title>The Global Catalogue of Microorganisms (GCM) 10K type strain sequencing project: providing services to taxonomists for standard genome sequencing and annotation.</title>
        <authorList>
            <consortium name="The Broad Institute Genomics Platform"/>
            <consortium name="The Broad Institute Genome Sequencing Center for Infectious Disease"/>
            <person name="Wu L."/>
            <person name="Ma J."/>
        </authorList>
    </citation>
    <scope>NUCLEOTIDE SEQUENCE [LARGE SCALE GENOMIC DNA]</scope>
    <source>
        <strain evidence="3">JCM 17630</strain>
    </source>
</reference>
<organism evidence="2 3">
    <name type="scientific">Postechiella marina</name>
    <dbReference type="NCBI Taxonomy" id="943941"/>
    <lineage>
        <taxon>Bacteria</taxon>
        <taxon>Pseudomonadati</taxon>
        <taxon>Bacteroidota</taxon>
        <taxon>Flavobacteriia</taxon>
        <taxon>Flavobacteriales</taxon>
        <taxon>Flavobacteriaceae</taxon>
        <taxon>Postechiella</taxon>
    </lineage>
</organism>
<evidence type="ECO:0000313" key="3">
    <source>
        <dbReference type="Proteomes" id="UP001501496"/>
    </source>
</evidence>
<feature type="transmembrane region" description="Helical" evidence="1">
    <location>
        <begin position="12"/>
        <end position="29"/>
    </location>
</feature>
<keyword evidence="1" id="KW-0812">Transmembrane</keyword>
<comment type="caution">
    <text evidence="2">The sequence shown here is derived from an EMBL/GenBank/DDBJ whole genome shotgun (WGS) entry which is preliminary data.</text>
</comment>
<keyword evidence="1" id="KW-0472">Membrane</keyword>
<dbReference type="Proteomes" id="UP001501496">
    <property type="component" value="Unassembled WGS sequence"/>
</dbReference>
<accession>A0ABP8C1Q6</accession>
<feature type="transmembrane region" description="Helical" evidence="1">
    <location>
        <begin position="35"/>
        <end position="53"/>
    </location>
</feature>
<name>A0ABP8C1Q6_9FLAO</name>
<keyword evidence="1" id="KW-1133">Transmembrane helix</keyword>
<proteinExistence type="predicted"/>
<sequence length="136" mass="16032">MKIPYKKKRDFISLISAILWGIYAGYGFTKESPNTFDYLTLICSVGYFLYFLFDKKVYYLTIRDGIIKTRKIFGKSIPLSKIKRIILNDNKYMLITDKSEIQIDTKIIDSETLNKFNAELEKLNVEWNKKTFTNNV</sequence>
<gene>
    <name evidence="2" type="ORF">GCM10022291_06250</name>
</gene>
<evidence type="ECO:0008006" key="4">
    <source>
        <dbReference type="Google" id="ProtNLM"/>
    </source>
</evidence>
<dbReference type="EMBL" id="BAABCA010000001">
    <property type="protein sequence ID" value="GAA4232154.1"/>
    <property type="molecule type" value="Genomic_DNA"/>
</dbReference>
<dbReference type="RefSeq" id="WP_344786604.1">
    <property type="nucleotide sequence ID" value="NZ_BAABCA010000001.1"/>
</dbReference>
<protein>
    <recommendedName>
        <fullName evidence="4">PH domain-containing protein</fullName>
    </recommendedName>
</protein>
<evidence type="ECO:0000256" key="1">
    <source>
        <dbReference type="SAM" id="Phobius"/>
    </source>
</evidence>
<evidence type="ECO:0000313" key="2">
    <source>
        <dbReference type="EMBL" id="GAA4232154.1"/>
    </source>
</evidence>
<keyword evidence="3" id="KW-1185">Reference proteome</keyword>